<keyword evidence="4" id="KW-1185">Reference proteome</keyword>
<feature type="region of interest" description="Disordered" evidence="1">
    <location>
        <begin position="66"/>
        <end position="162"/>
    </location>
</feature>
<feature type="region of interest" description="Disordered" evidence="1">
    <location>
        <begin position="1446"/>
        <end position="1483"/>
    </location>
</feature>
<protein>
    <recommendedName>
        <fullName evidence="2">CCDC81 HU domain-containing protein</fullName>
    </recommendedName>
</protein>
<feature type="region of interest" description="Disordered" evidence="1">
    <location>
        <begin position="1394"/>
        <end position="1431"/>
    </location>
</feature>
<feature type="compositionally biased region" description="Low complexity" evidence="1">
    <location>
        <begin position="1413"/>
        <end position="1431"/>
    </location>
</feature>
<name>A0ABP0RK98_9DINO</name>
<proteinExistence type="predicted"/>
<accession>A0ABP0RK98</accession>
<evidence type="ECO:0000313" key="3">
    <source>
        <dbReference type="EMBL" id="CAK9101041.1"/>
    </source>
</evidence>
<evidence type="ECO:0000313" key="4">
    <source>
        <dbReference type="Proteomes" id="UP001642484"/>
    </source>
</evidence>
<feature type="region of interest" description="Disordered" evidence="1">
    <location>
        <begin position="1560"/>
        <end position="1586"/>
    </location>
</feature>
<dbReference type="Proteomes" id="UP001642484">
    <property type="component" value="Unassembled WGS sequence"/>
</dbReference>
<evidence type="ECO:0000256" key="1">
    <source>
        <dbReference type="SAM" id="MobiDB-lite"/>
    </source>
</evidence>
<sequence length="1738" mass="194599">METGIPLLLSGAQEDARVAFEEKIGSLTAGNPGLAVILEDAGLSVLQPDIGAKIRQLVSEQEEILAELGTGTKKRRGRSFGTRNRAKDPAMDQKDNKPKNAKGRKRRAASRTSPTRGAEENHPEEDGPLLTPERPDRPKTKKRRQEPPFKDGDPFAEMEEKDSNKNATIPLYTKAMIVEFALKLHRENSVTSIEREVMSRFKKFFFSYESNAWKSGLLGKWTRRALGLADRYRKGHSSRVSPEVESAFNEVLERMVAGSNRDLQSAAHLKIPVLVETAQSIQKKWKDTYRKKCEEEHIPFLERQKPVDSKWVCLFLMRWQWSLQASNTKGAFLADDSQEMKEMRLAHRAQILANKVPIDLVLNFDQLWRSAYEPPKKVIHKRRAKEAERQGEEWGECWPGDLQGKRLKAILQMVSNAMVERMGQTDRPSKLRKVCARSDFVQGGRIGVTAVTSTWASGEIGPLGICVANGALPQAFIEEVNEKWAGHVYVFQSMTESHFMTAETTLLHLQELISPALELRRASLGYNRETPALLICDGFTGNFAVSNGEGSRREMWSKENNCILPLRPPGGWSATGQPCDAWHHIFRKLANNYTDSLLGYKAPGLEQATRQIQIGLNGQKHLQATAVDNVKSLIFAWQQMGQKIYHKLFRWAWVSRGVITVDDMKKRFPNLSQKEAEEMQLKEEASARELAEGQQDEWINLPLLMSQFADKGYSKYQLQLFEARRRHEVEVDKDFLEKVCLPGLEAYQNSQSDPEPEEEEHDQGVQLQTMDELEQEAEGGDGAATPETHAMLMELGEDDPILVQVSLDEDGHLISDEHVELVEKSDSSGLASGLGFIPESPTWADHSTQAFVRRRKLCCRCFDCVDRLQRKENDHFWVQTRRAALQQLPKLMLRADVMLQGAADEQALRGALARFLENSHIISAPSLWCEQALLSGTMHVEVAGRPQHGFHLSHNYFTPLGALAELCGAQWLLPCEDWRGKDYLCPLWLRVEQQLVTWEVLSGLPEEEPKHAEACMSRGLKSINLCQAELLLEEKSTNLTRRCQAEGKYEKVLPEEFRLLETQLSYEANLENWYLLCMPECFEGWVRSGTWEVNRMKAMAGRRCVHIHERERGNHGWPMVHLPYFWSQKERQTLEPPEAPAHFVTLSFAHGPGVGAMNLLGCDGSHRHAPLSLPADGATGEVYAAPLGETEGATTDVVRVAHPAALRWGAHVGPTCPGEFAQVGPRLAKLAASAAHQPLGEGADSAQDYQEVWFAYASYVRSCLEQRRGLQLNSFCKIGWTIQKKLGKTSYRPYFHFSDAFVRSYLSAEAARKNAAVPGELCNFEDFNFSKAALKFSRQLTKDQVFTMMRALVQRLGDNLAEGREVDLALGDVGKFQCRGDRDPRFHFAQEFLKQDPETADTGAAPLSRDRAPTTAPVRAEAAAPPGATGTCRGAATLLVEASQPDEVKGFEGGQQRSMEPVPGPGAAKDAAGGEEMSASQSAPSLGLTALQFKKELAFKEAMDRHIAAMEAHAAEAVAEKDAWDSHVSECLLQERDEIQARKERNHLNLHFLKHQMALGEQKRKEQRKEDIEAASAHDFPSFSEVHPNQMKDFVKAQQERVRQSLDDQVRTNNTLRNLAKQKDLALELSQLQANREELAMLRNADRAKKAFDRETLATAWNADIRMKNIWKAIDNHSKVANKGPSKVGLGDALPPSRAGSTLSAGRIMTGSARRTPLGCSTSLSQLEARAGNGKGLF</sequence>
<feature type="compositionally biased region" description="Basic and acidic residues" evidence="1">
    <location>
        <begin position="1561"/>
        <end position="1572"/>
    </location>
</feature>
<comment type="caution">
    <text evidence="3">The sequence shown here is derived from an EMBL/GenBank/DDBJ whole genome shotgun (WGS) entry which is preliminary data.</text>
</comment>
<dbReference type="EMBL" id="CAXAMN010026162">
    <property type="protein sequence ID" value="CAK9101041.1"/>
    <property type="molecule type" value="Genomic_DNA"/>
</dbReference>
<feature type="compositionally biased region" description="Basic residues" evidence="1">
    <location>
        <begin position="99"/>
        <end position="109"/>
    </location>
</feature>
<dbReference type="InterPro" id="IPR040673">
    <property type="entry name" value="CCDC81_HU_dom_2"/>
</dbReference>
<reference evidence="3 4" key="1">
    <citation type="submission" date="2024-02" db="EMBL/GenBank/DDBJ databases">
        <authorList>
            <person name="Chen Y."/>
            <person name="Shah S."/>
            <person name="Dougan E. K."/>
            <person name="Thang M."/>
            <person name="Chan C."/>
        </authorList>
    </citation>
    <scope>NUCLEOTIDE SEQUENCE [LARGE SCALE GENOMIC DNA]</scope>
</reference>
<feature type="domain" description="CCDC81 HU" evidence="2">
    <location>
        <begin position="1326"/>
        <end position="1394"/>
    </location>
</feature>
<evidence type="ECO:0000259" key="2">
    <source>
        <dbReference type="Pfam" id="PF18289"/>
    </source>
</evidence>
<gene>
    <name evidence="3" type="ORF">CCMP2556_LOCUS47670</name>
</gene>
<organism evidence="3 4">
    <name type="scientific">Durusdinium trenchii</name>
    <dbReference type="NCBI Taxonomy" id="1381693"/>
    <lineage>
        <taxon>Eukaryota</taxon>
        <taxon>Sar</taxon>
        <taxon>Alveolata</taxon>
        <taxon>Dinophyceae</taxon>
        <taxon>Suessiales</taxon>
        <taxon>Symbiodiniaceae</taxon>
        <taxon>Durusdinium</taxon>
    </lineage>
</organism>
<dbReference type="Pfam" id="PF18289">
    <property type="entry name" value="HU-CCDC81_euk_2"/>
    <property type="match status" value="1"/>
</dbReference>
<feature type="compositionally biased region" description="Basic and acidic residues" evidence="1">
    <location>
        <begin position="85"/>
        <end position="98"/>
    </location>
</feature>